<keyword evidence="8" id="KW-1185">Reference proteome</keyword>
<feature type="domain" description="RNA polymerase sigma-70 region 2" evidence="5">
    <location>
        <begin position="7"/>
        <end position="72"/>
    </location>
</feature>
<dbReference type="InterPro" id="IPR013325">
    <property type="entry name" value="RNA_pol_sigma_r2"/>
</dbReference>
<gene>
    <name evidence="7" type="ORF">SAMN05192560_1160</name>
</gene>
<dbReference type="NCBIfam" id="NF009180">
    <property type="entry name" value="PRK12528.1"/>
    <property type="match status" value="1"/>
</dbReference>
<evidence type="ECO:0000256" key="4">
    <source>
        <dbReference type="ARBA" id="ARBA00023163"/>
    </source>
</evidence>
<keyword evidence="2" id="KW-0805">Transcription regulation</keyword>
<dbReference type="PANTHER" id="PTHR43133">
    <property type="entry name" value="RNA POLYMERASE ECF-TYPE SIGMA FACTO"/>
    <property type="match status" value="1"/>
</dbReference>
<keyword evidence="4" id="KW-0804">Transcription</keyword>
<dbReference type="SUPFAM" id="SSF88946">
    <property type="entry name" value="Sigma2 domain of RNA polymerase sigma factors"/>
    <property type="match status" value="1"/>
</dbReference>
<proteinExistence type="inferred from homology"/>
<evidence type="ECO:0000313" key="8">
    <source>
        <dbReference type="Proteomes" id="UP000198305"/>
    </source>
</evidence>
<keyword evidence="3" id="KW-0731">Sigma factor</keyword>
<dbReference type="InterPro" id="IPR036388">
    <property type="entry name" value="WH-like_DNA-bd_sf"/>
</dbReference>
<sequence>MDTFKALYTHHHGWLNNWLRKKMGNQSDAADLAQDTFMRVFLSGHVDSLHEPRAFLTTVATGLLSNFHRRKKLEQAYLEALQYLPETESPSPEVKIIMLETLVEIDGLLDQLPYKVRRAFLLSQLDGMSQAEIARDLDVSISTVKRYIVQAVQQCCFGGTN</sequence>
<dbReference type="NCBIfam" id="NF007232">
    <property type="entry name" value="PRK09651.1"/>
    <property type="match status" value="1"/>
</dbReference>
<comment type="similarity">
    <text evidence="1">Belongs to the sigma-70 factor family. ECF subfamily.</text>
</comment>
<dbReference type="SUPFAM" id="SSF88659">
    <property type="entry name" value="Sigma3 and sigma4 domains of RNA polymerase sigma factors"/>
    <property type="match status" value="1"/>
</dbReference>
<dbReference type="GO" id="GO:0006352">
    <property type="term" value="P:DNA-templated transcription initiation"/>
    <property type="evidence" value="ECO:0007669"/>
    <property type="project" value="InterPro"/>
</dbReference>
<evidence type="ECO:0000256" key="2">
    <source>
        <dbReference type="ARBA" id="ARBA00023015"/>
    </source>
</evidence>
<evidence type="ECO:0000259" key="6">
    <source>
        <dbReference type="Pfam" id="PF08281"/>
    </source>
</evidence>
<accession>A0A238ZBS8</accession>
<feature type="domain" description="RNA polymerase sigma factor 70 region 4 type 2" evidence="6">
    <location>
        <begin position="103"/>
        <end position="155"/>
    </location>
</feature>
<dbReference type="NCBIfam" id="TIGR02937">
    <property type="entry name" value="sigma70-ECF"/>
    <property type="match status" value="1"/>
</dbReference>
<dbReference type="Pfam" id="PF04542">
    <property type="entry name" value="Sigma70_r2"/>
    <property type="match status" value="1"/>
</dbReference>
<dbReference type="RefSeq" id="WP_245835055.1">
    <property type="nucleotide sequence ID" value="NZ_FZOA01000004.1"/>
</dbReference>
<protein>
    <submittedName>
        <fullName evidence="7">RNA polymerase sigma-70 factor, ECF subfamily</fullName>
    </submittedName>
</protein>
<organism evidence="7 8">
    <name type="scientific">Methylobacillus rhizosphaerae</name>
    <dbReference type="NCBI Taxonomy" id="551994"/>
    <lineage>
        <taxon>Bacteria</taxon>
        <taxon>Pseudomonadati</taxon>
        <taxon>Pseudomonadota</taxon>
        <taxon>Betaproteobacteria</taxon>
        <taxon>Nitrosomonadales</taxon>
        <taxon>Methylophilaceae</taxon>
        <taxon>Methylobacillus</taxon>
    </lineage>
</organism>
<dbReference type="Gene3D" id="1.10.1740.10">
    <property type="match status" value="1"/>
</dbReference>
<reference evidence="8" key="1">
    <citation type="submission" date="2017-06" db="EMBL/GenBank/DDBJ databases">
        <authorList>
            <person name="Varghese N."/>
            <person name="Submissions S."/>
        </authorList>
    </citation>
    <scope>NUCLEOTIDE SEQUENCE [LARGE SCALE GENOMIC DNA]</scope>
    <source>
        <strain evidence="8">Ca-68</strain>
    </source>
</reference>
<dbReference type="InterPro" id="IPR039425">
    <property type="entry name" value="RNA_pol_sigma-70-like"/>
</dbReference>
<dbReference type="InterPro" id="IPR014284">
    <property type="entry name" value="RNA_pol_sigma-70_dom"/>
</dbReference>
<dbReference type="Pfam" id="PF08281">
    <property type="entry name" value="Sigma70_r4_2"/>
    <property type="match status" value="1"/>
</dbReference>
<dbReference type="InterPro" id="IPR007627">
    <property type="entry name" value="RNA_pol_sigma70_r2"/>
</dbReference>
<evidence type="ECO:0000313" key="7">
    <source>
        <dbReference type="EMBL" id="SNR80164.1"/>
    </source>
</evidence>
<dbReference type="Proteomes" id="UP000198305">
    <property type="component" value="Unassembled WGS sequence"/>
</dbReference>
<dbReference type="InterPro" id="IPR013324">
    <property type="entry name" value="RNA_pol_sigma_r3/r4-like"/>
</dbReference>
<dbReference type="Gene3D" id="1.10.10.10">
    <property type="entry name" value="Winged helix-like DNA-binding domain superfamily/Winged helix DNA-binding domain"/>
    <property type="match status" value="1"/>
</dbReference>
<dbReference type="GO" id="GO:0016987">
    <property type="term" value="F:sigma factor activity"/>
    <property type="evidence" value="ECO:0007669"/>
    <property type="project" value="UniProtKB-KW"/>
</dbReference>
<dbReference type="EMBL" id="FZOA01000004">
    <property type="protein sequence ID" value="SNR80164.1"/>
    <property type="molecule type" value="Genomic_DNA"/>
</dbReference>
<dbReference type="AlphaFoldDB" id="A0A238ZBS8"/>
<evidence type="ECO:0000256" key="1">
    <source>
        <dbReference type="ARBA" id="ARBA00010641"/>
    </source>
</evidence>
<dbReference type="CDD" id="cd06171">
    <property type="entry name" value="Sigma70_r4"/>
    <property type="match status" value="1"/>
</dbReference>
<name>A0A238ZBS8_9PROT</name>
<dbReference type="InterPro" id="IPR013249">
    <property type="entry name" value="RNA_pol_sigma70_r4_t2"/>
</dbReference>
<dbReference type="PANTHER" id="PTHR43133:SF63">
    <property type="entry name" value="RNA POLYMERASE SIGMA FACTOR FECI-RELATED"/>
    <property type="match status" value="1"/>
</dbReference>
<evidence type="ECO:0000256" key="3">
    <source>
        <dbReference type="ARBA" id="ARBA00023082"/>
    </source>
</evidence>
<evidence type="ECO:0000259" key="5">
    <source>
        <dbReference type="Pfam" id="PF04542"/>
    </source>
</evidence>
<dbReference type="GO" id="GO:0003677">
    <property type="term" value="F:DNA binding"/>
    <property type="evidence" value="ECO:0007669"/>
    <property type="project" value="InterPro"/>
</dbReference>